<dbReference type="EMBL" id="JAJAGQ010000005">
    <property type="protein sequence ID" value="KAJ8563115.1"/>
    <property type="molecule type" value="Genomic_DNA"/>
</dbReference>
<gene>
    <name evidence="1" type="ORF">K7X08_031567</name>
</gene>
<keyword evidence="2" id="KW-1185">Reference proteome</keyword>
<comment type="caution">
    <text evidence="1">The sequence shown here is derived from an EMBL/GenBank/DDBJ whole genome shotgun (WGS) entry which is preliminary data.</text>
</comment>
<evidence type="ECO:0000313" key="2">
    <source>
        <dbReference type="Proteomes" id="UP001152561"/>
    </source>
</evidence>
<accession>A0A9Q1MLB9</accession>
<evidence type="ECO:0000313" key="1">
    <source>
        <dbReference type="EMBL" id="KAJ8563115.1"/>
    </source>
</evidence>
<sequence>MECQIEGSGYAGKGTRLCLVRTWLIFISYVPDRLLGKQGAASGLHIFTVDLCLSLCMGIGHETKIYGVFTRTTTYQWGGVGLQ</sequence>
<reference evidence="2" key="1">
    <citation type="journal article" date="2023" name="Proc. Natl. Acad. Sci. U.S.A.">
        <title>Genomic and structural basis for evolution of tropane alkaloid biosynthesis.</title>
        <authorList>
            <person name="Wanga Y.-J."/>
            <person name="Taina T."/>
            <person name="Yua J.-Y."/>
            <person name="Lia J."/>
            <person name="Xua B."/>
            <person name="Chenc J."/>
            <person name="D'Auriad J.C."/>
            <person name="Huanga J.-P."/>
            <person name="Huanga S.-X."/>
        </authorList>
    </citation>
    <scope>NUCLEOTIDE SEQUENCE [LARGE SCALE GENOMIC DNA]</scope>
    <source>
        <strain evidence="2">cv. KIB-2019</strain>
    </source>
</reference>
<dbReference type="AlphaFoldDB" id="A0A9Q1MLB9"/>
<organism evidence="1 2">
    <name type="scientific">Anisodus acutangulus</name>
    <dbReference type="NCBI Taxonomy" id="402998"/>
    <lineage>
        <taxon>Eukaryota</taxon>
        <taxon>Viridiplantae</taxon>
        <taxon>Streptophyta</taxon>
        <taxon>Embryophyta</taxon>
        <taxon>Tracheophyta</taxon>
        <taxon>Spermatophyta</taxon>
        <taxon>Magnoliopsida</taxon>
        <taxon>eudicotyledons</taxon>
        <taxon>Gunneridae</taxon>
        <taxon>Pentapetalae</taxon>
        <taxon>asterids</taxon>
        <taxon>lamiids</taxon>
        <taxon>Solanales</taxon>
        <taxon>Solanaceae</taxon>
        <taxon>Solanoideae</taxon>
        <taxon>Hyoscyameae</taxon>
        <taxon>Anisodus</taxon>
    </lineage>
</organism>
<proteinExistence type="predicted"/>
<protein>
    <submittedName>
        <fullName evidence="1">Uncharacterized protein</fullName>
    </submittedName>
</protein>
<name>A0A9Q1MLB9_9SOLA</name>
<dbReference type="Proteomes" id="UP001152561">
    <property type="component" value="Unassembled WGS sequence"/>
</dbReference>